<accession>A0A949WUU6</accession>
<organism evidence="4 5">
    <name type="scientific">Clostridium thailandense</name>
    <dbReference type="NCBI Taxonomy" id="2794346"/>
    <lineage>
        <taxon>Bacteria</taxon>
        <taxon>Bacillati</taxon>
        <taxon>Bacillota</taxon>
        <taxon>Clostridia</taxon>
        <taxon>Eubacteriales</taxon>
        <taxon>Clostridiaceae</taxon>
        <taxon>Clostridium</taxon>
    </lineage>
</organism>
<dbReference type="PANTHER" id="PTHR32154:SF14">
    <property type="entry name" value="2-OXOGLUTARATE SYNTHASE SUBUNIT KORA"/>
    <property type="match status" value="1"/>
</dbReference>
<name>A0A949WUU6_9CLOT</name>
<dbReference type="InterPro" id="IPR050722">
    <property type="entry name" value="Pyruvate:ferred/Flavod_OxRd"/>
</dbReference>
<dbReference type="Pfam" id="PF01855">
    <property type="entry name" value="POR_N"/>
    <property type="match status" value="1"/>
</dbReference>
<sequence length="382" mass="41611">MSLNNVTKFVQGNEAIVEGAIAAGARFYAGYPITPSTEIAECASIRLPQEEGIYIQMEDELGSIAAVIGASLSGKKSFTATSGPGLSLMAENLGVAIMGEVPCVLVDVQRSGPSTGLATKPAQGDVMQSRWGTHGDHGIIVLSPSSVQDCFDITIEAFNLAERYRTPVIILADAIIGHLKEKAVFRELEACEIVNRKKPEGSIKDYKPFDFGEDDVAPLANYGSEYILRISGSTHDEKGFPNSSPANADKFIRHYTDKIEKNKKNIIITRKYNLEDAEYIIIAFGASARSALEAVEIARNKGMKVGLLQLITIWPFAKEEVLEICCRAKAVIVPEMNLGQIIGEVKKENRFGIPIVGVNKVNSEMITPYEILEKIEEVAKCL</sequence>
<gene>
    <name evidence="4" type="ORF">I6U48_08550</name>
</gene>
<keyword evidence="1" id="KW-0560">Oxidoreductase</keyword>
<dbReference type="InterPro" id="IPR002880">
    <property type="entry name" value="Pyrv_Fd/Flavodoxin_OxRdtase_N"/>
</dbReference>
<dbReference type="InterPro" id="IPR033412">
    <property type="entry name" value="PFOR_II"/>
</dbReference>
<protein>
    <submittedName>
        <fullName evidence="4">2-oxoacid:acceptor oxidoreductase subunit alpha</fullName>
    </submittedName>
</protein>
<dbReference type="GO" id="GO:0016491">
    <property type="term" value="F:oxidoreductase activity"/>
    <property type="evidence" value="ECO:0007669"/>
    <property type="project" value="UniProtKB-KW"/>
</dbReference>
<dbReference type="NCBIfam" id="NF006412">
    <property type="entry name" value="PRK08659.1"/>
    <property type="match status" value="1"/>
</dbReference>
<dbReference type="CDD" id="cd07034">
    <property type="entry name" value="TPP_PYR_PFOR_IOR-alpha_like"/>
    <property type="match status" value="1"/>
</dbReference>
<evidence type="ECO:0000313" key="5">
    <source>
        <dbReference type="Proteomes" id="UP000694308"/>
    </source>
</evidence>
<dbReference type="FunFam" id="3.40.50.970:FF:000022">
    <property type="entry name" value="2-oxoglutarate ferredoxin oxidoreductase alpha subunit"/>
    <property type="match status" value="1"/>
</dbReference>
<evidence type="ECO:0000313" key="4">
    <source>
        <dbReference type="EMBL" id="MBV7272962.1"/>
    </source>
</evidence>
<dbReference type="PANTHER" id="PTHR32154">
    <property type="entry name" value="PYRUVATE-FLAVODOXIN OXIDOREDUCTASE-RELATED"/>
    <property type="match status" value="1"/>
</dbReference>
<reference evidence="4" key="1">
    <citation type="submission" date="2020-12" db="EMBL/GenBank/DDBJ databases">
        <title>Clostridium thailandense sp. nov., a novel acetogenic bacterium isolated from peat land soil in Thailand.</title>
        <authorList>
            <person name="Chaikitkaew S."/>
            <person name="Birkeland N.K."/>
        </authorList>
    </citation>
    <scope>NUCLEOTIDE SEQUENCE</scope>
    <source>
        <strain evidence="4">PL3</strain>
    </source>
</reference>
<dbReference type="GO" id="GO:0006979">
    <property type="term" value="P:response to oxidative stress"/>
    <property type="evidence" value="ECO:0007669"/>
    <property type="project" value="TreeGrafter"/>
</dbReference>
<evidence type="ECO:0000256" key="1">
    <source>
        <dbReference type="ARBA" id="ARBA00023002"/>
    </source>
</evidence>
<evidence type="ECO:0000259" key="2">
    <source>
        <dbReference type="Pfam" id="PF01855"/>
    </source>
</evidence>
<dbReference type="AlphaFoldDB" id="A0A949WUU6"/>
<dbReference type="RefSeq" id="WP_218319993.1">
    <property type="nucleotide sequence ID" value="NZ_JAEEGC010000035.1"/>
</dbReference>
<dbReference type="Pfam" id="PF17147">
    <property type="entry name" value="PFOR_II"/>
    <property type="match status" value="1"/>
</dbReference>
<keyword evidence="5" id="KW-1185">Reference proteome</keyword>
<evidence type="ECO:0000259" key="3">
    <source>
        <dbReference type="Pfam" id="PF17147"/>
    </source>
</evidence>
<dbReference type="EMBL" id="JAEEGC010000035">
    <property type="protein sequence ID" value="MBV7272962.1"/>
    <property type="molecule type" value="Genomic_DNA"/>
</dbReference>
<feature type="domain" description="Pyruvate flavodoxin/ferredoxin oxidoreductase pyrimidine binding" evidence="2">
    <location>
        <begin position="18"/>
        <end position="242"/>
    </location>
</feature>
<comment type="caution">
    <text evidence="4">The sequence shown here is derived from an EMBL/GenBank/DDBJ whole genome shotgun (WGS) entry which is preliminary data.</text>
</comment>
<dbReference type="Proteomes" id="UP000694308">
    <property type="component" value="Unassembled WGS sequence"/>
</dbReference>
<proteinExistence type="predicted"/>
<feature type="domain" description="Pyruvate:ferredoxin oxidoreductase core" evidence="3">
    <location>
        <begin position="277"/>
        <end position="369"/>
    </location>
</feature>